<sequence>MHLSTLFLASTATILPVLAAPSKSTRDVSADAVPGESSLFTTYQGKQTPLAAEWLKVIPATGTGEPAADDLLFQNLLSAEWAIYSFYQLAVDTYTSEDFTKLGYLNTTYERIKQIRDNEAGHIRIFQDQISENSLKPGPCTYSYGFNKTTPLNFLALQVYLEASSQAFLTGLQLQAKTNASRAALMAIGQTETRHNVWGLIDNWNTDPFSGPADTTYPYANQILELTRSFITSYPAENPVYPSPRQALPQMVIWGNGTTATPGSVIQPFFYQPANLPTFESGKDYYAVFYHGVQSISVPYDHVKGKVTIPSVFDQDGVIIMNIADQEGAPTEDSVIAGPVIILEQPTVLIKSEPDVYTP</sequence>
<reference evidence="2" key="2">
    <citation type="journal article" date="2023" name="IMA Fungus">
        <title>Comparative genomic study of the Penicillium genus elucidates a diverse pangenome and 15 lateral gene transfer events.</title>
        <authorList>
            <person name="Petersen C."/>
            <person name="Sorensen T."/>
            <person name="Nielsen M.R."/>
            <person name="Sondergaard T.E."/>
            <person name="Sorensen J.L."/>
            <person name="Fitzpatrick D.A."/>
            <person name="Frisvad J.C."/>
            <person name="Nielsen K.L."/>
        </authorList>
    </citation>
    <scope>NUCLEOTIDE SEQUENCE</scope>
    <source>
        <strain evidence="2">IBT 30069</strain>
    </source>
</reference>
<proteinExistence type="predicted"/>
<keyword evidence="3" id="KW-1185">Reference proteome</keyword>
<accession>A0A9W9EK94</accession>
<evidence type="ECO:0008006" key="4">
    <source>
        <dbReference type="Google" id="ProtNLM"/>
    </source>
</evidence>
<gene>
    <name evidence="2" type="ORF">N7456_012830</name>
</gene>
<feature type="chain" id="PRO_5040863565" description="Stress response protein rds1p" evidence="1">
    <location>
        <begin position="20"/>
        <end position="359"/>
    </location>
</feature>
<dbReference type="EMBL" id="JAPQKH010000008">
    <property type="protein sequence ID" value="KAJ5083403.1"/>
    <property type="molecule type" value="Genomic_DNA"/>
</dbReference>
<dbReference type="Proteomes" id="UP001149165">
    <property type="component" value="Unassembled WGS sequence"/>
</dbReference>
<feature type="signal peptide" evidence="1">
    <location>
        <begin position="1"/>
        <end position="19"/>
    </location>
</feature>
<keyword evidence="1" id="KW-0732">Signal</keyword>
<dbReference type="OrthoDB" id="1001765at2759"/>
<comment type="caution">
    <text evidence="2">The sequence shown here is derived from an EMBL/GenBank/DDBJ whole genome shotgun (WGS) entry which is preliminary data.</text>
</comment>
<name>A0A9W9EK94_9EURO</name>
<evidence type="ECO:0000256" key="1">
    <source>
        <dbReference type="SAM" id="SignalP"/>
    </source>
</evidence>
<dbReference type="Pfam" id="PF13668">
    <property type="entry name" value="Ferritin_2"/>
    <property type="match status" value="1"/>
</dbReference>
<dbReference type="AlphaFoldDB" id="A0A9W9EK94"/>
<evidence type="ECO:0000313" key="3">
    <source>
        <dbReference type="Proteomes" id="UP001149165"/>
    </source>
</evidence>
<protein>
    <recommendedName>
        <fullName evidence="4">Stress response protein rds1p</fullName>
    </recommendedName>
</protein>
<organism evidence="2 3">
    <name type="scientific">Penicillium angulare</name>
    <dbReference type="NCBI Taxonomy" id="116970"/>
    <lineage>
        <taxon>Eukaryota</taxon>
        <taxon>Fungi</taxon>
        <taxon>Dikarya</taxon>
        <taxon>Ascomycota</taxon>
        <taxon>Pezizomycotina</taxon>
        <taxon>Eurotiomycetes</taxon>
        <taxon>Eurotiomycetidae</taxon>
        <taxon>Eurotiales</taxon>
        <taxon>Aspergillaceae</taxon>
        <taxon>Penicillium</taxon>
    </lineage>
</organism>
<evidence type="ECO:0000313" key="2">
    <source>
        <dbReference type="EMBL" id="KAJ5083403.1"/>
    </source>
</evidence>
<reference evidence="2" key="1">
    <citation type="submission" date="2022-11" db="EMBL/GenBank/DDBJ databases">
        <authorList>
            <person name="Petersen C."/>
        </authorList>
    </citation>
    <scope>NUCLEOTIDE SEQUENCE</scope>
    <source>
        <strain evidence="2">IBT 30069</strain>
    </source>
</reference>